<proteinExistence type="predicted"/>
<dbReference type="Proteomes" id="UP001601444">
    <property type="component" value="Unassembled WGS sequence"/>
</dbReference>
<gene>
    <name evidence="1" type="ORF">ACFYTF_19340</name>
</gene>
<accession>A0ABW6PRE5</accession>
<reference evidence="1 2" key="1">
    <citation type="submission" date="2024-10" db="EMBL/GenBank/DDBJ databases">
        <title>The Natural Products Discovery Center: Release of the First 8490 Sequenced Strains for Exploring Actinobacteria Biosynthetic Diversity.</title>
        <authorList>
            <person name="Kalkreuter E."/>
            <person name="Kautsar S.A."/>
            <person name="Yang D."/>
            <person name="Bader C.D."/>
            <person name="Teijaro C.N."/>
            <person name="Fluegel L."/>
            <person name="Davis C.M."/>
            <person name="Simpson J.R."/>
            <person name="Lauterbach L."/>
            <person name="Steele A.D."/>
            <person name="Gui C."/>
            <person name="Meng S."/>
            <person name="Li G."/>
            <person name="Viehrig K."/>
            <person name="Ye F."/>
            <person name="Su P."/>
            <person name="Kiefer A.F."/>
            <person name="Nichols A."/>
            <person name="Cepeda A.J."/>
            <person name="Yan W."/>
            <person name="Fan B."/>
            <person name="Jiang Y."/>
            <person name="Adhikari A."/>
            <person name="Zheng C.-J."/>
            <person name="Schuster L."/>
            <person name="Cowan T.M."/>
            <person name="Smanski M.J."/>
            <person name="Chevrette M.G."/>
            <person name="De Carvalho L.P.S."/>
            <person name="Shen B."/>
        </authorList>
    </citation>
    <scope>NUCLEOTIDE SEQUENCE [LARGE SCALE GENOMIC DNA]</scope>
    <source>
        <strain evidence="1 2">NPDC004045</strain>
    </source>
</reference>
<sequence>MIVIKDAGAEDIYHSHWCGEAMHLDLLAWPEAAVRFATGQRREKRWVADLVAAAVIGLEQRVLLWYSRSFTETAALHAVLEVMKEVWPGWTVHWASGFDSELRRFCDGCRPMCHVYVVENNQPRIYPSPLPIRALIDAEPAVVDL</sequence>
<evidence type="ECO:0000313" key="1">
    <source>
        <dbReference type="EMBL" id="MFF0544989.1"/>
    </source>
</evidence>
<name>A0ABW6PRE5_9NOCA</name>
<organism evidence="1 2">
    <name type="scientific">Nocardia thailandica</name>
    <dbReference type="NCBI Taxonomy" id="257275"/>
    <lineage>
        <taxon>Bacteria</taxon>
        <taxon>Bacillati</taxon>
        <taxon>Actinomycetota</taxon>
        <taxon>Actinomycetes</taxon>
        <taxon>Mycobacteriales</taxon>
        <taxon>Nocardiaceae</taxon>
        <taxon>Nocardia</taxon>
    </lineage>
</organism>
<dbReference type="EMBL" id="JBIAMX010000012">
    <property type="protein sequence ID" value="MFF0544989.1"/>
    <property type="molecule type" value="Genomic_DNA"/>
</dbReference>
<comment type="caution">
    <text evidence="1">The sequence shown here is derived from an EMBL/GenBank/DDBJ whole genome shotgun (WGS) entry which is preliminary data.</text>
</comment>
<protein>
    <submittedName>
        <fullName evidence="1">Uncharacterized protein</fullName>
    </submittedName>
</protein>
<evidence type="ECO:0000313" key="2">
    <source>
        <dbReference type="Proteomes" id="UP001601444"/>
    </source>
</evidence>
<dbReference type="RefSeq" id="WP_387701481.1">
    <property type="nucleotide sequence ID" value="NZ_JBIAMX010000012.1"/>
</dbReference>
<keyword evidence="2" id="KW-1185">Reference proteome</keyword>